<dbReference type="Gene3D" id="3.60.20.10">
    <property type="entry name" value="Glutamine Phosphoribosylpyrophosphate, subunit 1, domain 1"/>
    <property type="match status" value="1"/>
</dbReference>
<dbReference type="Gene3D" id="3.40.50.620">
    <property type="entry name" value="HUPs"/>
    <property type="match status" value="1"/>
</dbReference>
<evidence type="ECO:0000256" key="4">
    <source>
        <dbReference type="ARBA" id="ARBA00022741"/>
    </source>
</evidence>
<keyword evidence="5 10" id="KW-0067">ATP-binding</keyword>
<dbReference type="RefSeq" id="WP_227158862.1">
    <property type="nucleotide sequence ID" value="NZ_AP031443.1"/>
</dbReference>
<comment type="catalytic activity">
    <reaction evidence="8">
        <text>L-aspartate + L-glutamine + ATP + H2O = L-asparagine + L-glutamate + AMP + diphosphate + H(+)</text>
        <dbReference type="Rhea" id="RHEA:12228"/>
        <dbReference type="ChEBI" id="CHEBI:15377"/>
        <dbReference type="ChEBI" id="CHEBI:15378"/>
        <dbReference type="ChEBI" id="CHEBI:29985"/>
        <dbReference type="ChEBI" id="CHEBI:29991"/>
        <dbReference type="ChEBI" id="CHEBI:30616"/>
        <dbReference type="ChEBI" id="CHEBI:33019"/>
        <dbReference type="ChEBI" id="CHEBI:58048"/>
        <dbReference type="ChEBI" id="CHEBI:58359"/>
        <dbReference type="ChEBI" id="CHEBI:456215"/>
        <dbReference type="EC" id="6.3.5.4"/>
    </reaction>
</comment>
<comment type="similarity">
    <text evidence="2">Belongs to the asparagine synthetase family.</text>
</comment>
<name>A0AB35IKV8_9FIRM</name>
<dbReference type="PIRSF" id="PIRSF001589">
    <property type="entry name" value="Asn_synthetase_glu-h"/>
    <property type="match status" value="1"/>
</dbReference>
<evidence type="ECO:0000256" key="8">
    <source>
        <dbReference type="ARBA" id="ARBA00048741"/>
    </source>
</evidence>
<evidence type="ECO:0000256" key="6">
    <source>
        <dbReference type="ARBA" id="ARBA00022888"/>
    </source>
</evidence>
<dbReference type="PANTHER" id="PTHR43284:SF1">
    <property type="entry name" value="ASPARAGINE SYNTHETASE"/>
    <property type="match status" value="1"/>
</dbReference>
<dbReference type="Proteomes" id="UP001211987">
    <property type="component" value="Unassembled WGS sequence"/>
</dbReference>
<keyword evidence="6 9" id="KW-0061">Asparagine biosynthesis</keyword>
<evidence type="ECO:0000256" key="10">
    <source>
        <dbReference type="PIRSR" id="PIRSR001589-2"/>
    </source>
</evidence>
<comment type="caution">
    <text evidence="13">The sequence shown here is derived from an EMBL/GenBank/DDBJ whole genome shotgun (WGS) entry which is preliminary data.</text>
</comment>
<dbReference type="SUPFAM" id="SSF52402">
    <property type="entry name" value="Adenine nucleotide alpha hydrolases-like"/>
    <property type="match status" value="1"/>
</dbReference>
<evidence type="ECO:0000256" key="7">
    <source>
        <dbReference type="ARBA" id="ARBA00022962"/>
    </source>
</evidence>
<evidence type="ECO:0000256" key="3">
    <source>
        <dbReference type="ARBA" id="ARBA00012737"/>
    </source>
</evidence>
<evidence type="ECO:0000256" key="2">
    <source>
        <dbReference type="ARBA" id="ARBA00005752"/>
    </source>
</evidence>
<evidence type="ECO:0000256" key="5">
    <source>
        <dbReference type="ARBA" id="ARBA00022840"/>
    </source>
</evidence>
<feature type="active site" description="For GATase activity" evidence="9">
    <location>
        <position position="5"/>
    </location>
</feature>
<dbReference type="Pfam" id="PF13537">
    <property type="entry name" value="GATase_7"/>
    <property type="match status" value="1"/>
</dbReference>
<dbReference type="InterPro" id="IPR051786">
    <property type="entry name" value="ASN_synthetase/amidase"/>
</dbReference>
<dbReference type="InterPro" id="IPR029055">
    <property type="entry name" value="Ntn_hydrolases_N"/>
</dbReference>
<dbReference type="NCBIfam" id="TIGR01536">
    <property type="entry name" value="asn_synth_AEB"/>
    <property type="match status" value="1"/>
</dbReference>
<dbReference type="EMBL" id="JAQLKE010000024">
    <property type="protein sequence ID" value="MDB7084747.1"/>
    <property type="molecule type" value="Genomic_DNA"/>
</dbReference>
<evidence type="ECO:0000256" key="9">
    <source>
        <dbReference type="PIRSR" id="PIRSR001589-1"/>
    </source>
</evidence>
<dbReference type="InterPro" id="IPR001962">
    <property type="entry name" value="Asn_synthase"/>
</dbReference>
<feature type="site" description="Important for beta-aspartyl-AMP intermediate formation" evidence="11">
    <location>
        <position position="374"/>
    </location>
</feature>
<feature type="domain" description="Glutamine amidotransferase type-2" evidence="12">
    <location>
        <begin position="5"/>
        <end position="216"/>
    </location>
</feature>
<dbReference type="GO" id="GO:0004066">
    <property type="term" value="F:asparagine synthase (glutamine-hydrolyzing) activity"/>
    <property type="evidence" value="ECO:0007669"/>
    <property type="project" value="UniProtKB-EC"/>
</dbReference>
<organism evidence="13 14">
    <name type="scientific">Thomasclavelia ramosa</name>
    <dbReference type="NCBI Taxonomy" id="1547"/>
    <lineage>
        <taxon>Bacteria</taxon>
        <taxon>Bacillati</taxon>
        <taxon>Bacillota</taxon>
        <taxon>Erysipelotrichia</taxon>
        <taxon>Erysipelotrichales</taxon>
        <taxon>Coprobacillaceae</taxon>
        <taxon>Thomasclavelia</taxon>
    </lineage>
</organism>
<dbReference type="GO" id="GO:0005524">
    <property type="term" value="F:ATP binding"/>
    <property type="evidence" value="ECO:0007669"/>
    <property type="project" value="UniProtKB-KW"/>
</dbReference>
<evidence type="ECO:0000313" key="13">
    <source>
        <dbReference type="EMBL" id="MDB7084747.1"/>
    </source>
</evidence>
<dbReference type="AlphaFoldDB" id="A0AB35IKV8"/>
<dbReference type="InterPro" id="IPR033738">
    <property type="entry name" value="AsnB_N"/>
</dbReference>
<comment type="pathway">
    <text evidence="1">Amino-acid biosynthesis; L-asparagine biosynthesis; L-asparagine from L-aspartate (L-Gln route): step 1/1.</text>
</comment>
<accession>A0AB35IKV8</accession>
<keyword evidence="7 9" id="KW-0315">Glutamine amidotransferase</keyword>
<dbReference type="PROSITE" id="PS51278">
    <property type="entry name" value="GATASE_TYPE_2"/>
    <property type="match status" value="1"/>
</dbReference>
<dbReference type="EC" id="6.3.5.4" evidence="3"/>
<keyword evidence="9" id="KW-0028">Amino-acid biosynthesis</keyword>
<feature type="binding site" evidence="10">
    <location>
        <begin position="372"/>
        <end position="373"/>
    </location>
    <ligand>
        <name>ATP</name>
        <dbReference type="ChEBI" id="CHEBI:30616"/>
    </ligand>
</feature>
<keyword evidence="13" id="KW-0436">Ligase</keyword>
<feature type="binding site" evidence="10">
    <location>
        <position position="289"/>
    </location>
    <ligand>
        <name>ATP</name>
        <dbReference type="ChEBI" id="CHEBI:30616"/>
    </ligand>
</feature>
<dbReference type="GO" id="GO:0006529">
    <property type="term" value="P:asparagine biosynthetic process"/>
    <property type="evidence" value="ECO:0007669"/>
    <property type="project" value="UniProtKB-KW"/>
</dbReference>
<proteinExistence type="inferred from homology"/>
<evidence type="ECO:0000313" key="14">
    <source>
        <dbReference type="Proteomes" id="UP001211987"/>
    </source>
</evidence>
<dbReference type="PANTHER" id="PTHR43284">
    <property type="entry name" value="ASPARAGINE SYNTHETASE (GLUTAMINE-HYDROLYZING)"/>
    <property type="match status" value="1"/>
</dbReference>
<keyword evidence="4 10" id="KW-0547">Nucleotide-binding</keyword>
<dbReference type="Pfam" id="PF00733">
    <property type="entry name" value="Asn_synthase"/>
    <property type="match status" value="1"/>
</dbReference>
<feature type="binding site" evidence="10">
    <location>
        <position position="105"/>
    </location>
    <ligand>
        <name>L-glutamine</name>
        <dbReference type="ChEBI" id="CHEBI:58359"/>
    </ligand>
</feature>
<dbReference type="CDD" id="cd01991">
    <property type="entry name" value="Asn_synthase_B_C"/>
    <property type="match status" value="1"/>
</dbReference>
<reference evidence="13" key="1">
    <citation type="submission" date="2023-01" db="EMBL/GenBank/DDBJ databases">
        <title>Human gut microbiome strain richness.</title>
        <authorList>
            <person name="Chen-Liaw A."/>
        </authorList>
    </citation>
    <scope>NUCLEOTIDE SEQUENCE</scope>
    <source>
        <strain evidence="13">1001217st2_G6_1001217B_191108</strain>
    </source>
</reference>
<dbReference type="InterPro" id="IPR017932">
    <property type="entry name" value="GATase_2_dom"/>
</dbReference>
<dbReference type="InterPro" id="IPR014729">
    <property type="entry name" value="Rossmann-like_a/b/a_fold"/>
</dbReference>
<dbReference type="InterPro" id="IPR006426">
    <property type="entry name" value="Asn_synth_AEB"/>
</dbReference>
<dbReference type="SUPFAM" id="SSF56235">
    <property type="entry name" value="N-terminal nucleophile aminohydrolases (Ntn hydrolases)"/>
    <property type="match status" value="1"/>
</dbReference>
<dbReference type="CDD" id="cd00712">
    <property type="entry name" value="AsnB"/>
    <property type="match status" value="1"/>
</dbReference>
<evidence type="ECO:0000256" key="11">
    <source>
        <dbReference type="PIRSR" id="PIRSR001589-3"/>
    </source>
</evidence>
<sequence>MINLCGFLCMYDYMNDLTNQVQNFNKMLTLLKYRGPDDFNIASSEHVLLGHCRLSIIDLNGGKQPFKYTYNDIEYTIVYNGEIYNMNTIKEQLIDEGYHFTSQSDTEVVVASFIAYGPRCLNLFDGIFSFVISYQNKLFVARDQLGVKPLYYYQKDDLFIFSSEIKCILMYLGRCVVDETGLKELLGLGPSVSPGKTIYKDIYSLRPAHYMNVFNGYKEINRYWALERRNHNRSYEETVHDIRCLVNHSIRQQLLSDVPVSCMLSGGLDSSIITGVTSQYISKLSTYSVDYQDQDKYFQPYEYQTTRDDHYIDEVKTLYNTKHKTVTLSQKQLVMSLKESLIARDAPGMADIDSSFLLFSKEISHNHKVVLSGECADEIFGGYPWFYRKELYSIDGFPWMRDLDKRMELFSDEIQALNIKNYVMDKYHQTLNEIDYHDHTYEDANKRKMIYLNMEWFMQTLLTRSDSQTMRSSIELRVPFANKDIVSYLYNVPWEYMYHNDIEKGLLRDAFKDFLPSDIYNRKKNPYPKTHSPLYRDLIVELLKESLNDENNLLLRLFNRDKLIDLINSGGESFKYPWFGQLMTGPQLLAYFYQIYLWGRIYHVEIELE</sequence>
<dbReference type="GO" id="GO:0005829">
    <property type="term" value="C:cytosol"/>
    <property type="evidence" value="ECO:0007669"/>
    <property type="project" value="TreeGrafter"/>
</dbReference>
<gene>
    <name evidence="13" type="primary">asnB</name>
    <name evidence="13" type="ORF">PM738_13130</name>
</gene>
<evidence type="ECO:0000259" key="12">
    <source>
        <dbReference type="PROSITE" id="PS51278"/>
    </source>
</evidence>
<protein>
    <recommendedName>
        <fullName evidence="3">asparagine synthase (glutamine-hydrolyzing)</fullName>
        <ecNumber evidence="3">6.3.5.4</ecNumber>
    </recommendedName>
</protein>
<evidence type="ECO:0000256" key="1">
    <source>
        <dbReference type="ARBA" id="ARBA00005187"/>
    </source>
</evidence>